<dbReference type="InterPro" id="IPR036388">
    <property type="entry name" value="WH-like_DNA-bd_sf"/>
</dbReference>
<sequence length="155" mass="17474">MDIVANSDEQREAIVQQLRDAGCRITKQRLTVLDIILNSDPSCVKEIYREAVKIDKNIGSATVYRMVNTLEEIGVISRKNMYQVDCSTCDHRCPDDDCDSNCMGSCSECETKIVITLDDDTKMVIERTELQKLLEAGLHATGKVKEDIRITRLAM</sequence>
<dbReference type="AlphaFoldDB" id="A0A5P6VLZ8"/>
<dbReference type="OrthoDB" id="8659436at2"/>
<reference evidence="2" key="1">
    <citation type="submission" date="2019-08" db="EMBL/GenBank/DDBJ databases">
        <title>Complete Genome Sequence of the Polysaccharide-Degrading Rumen Bacterium Pseudobutyrivibrio xylanivorans MA3014.</title>
        <authorList>
            <person name="Palevich N."/>
            <person name="Maclean P.H."/>
            <person name="Kelly W.J."/>
            <person name="Leahy S.C."/>
            <person name="Rakonjac J."/>
            <person name="Attwood G.T."/>
        </authorList>
    </citation>
    <scope>NUCLEOTIDE SEQUENCE [LARGE SCALE GENOMIC DNA]</scope>
    <source>
        <strain evidence="2">MA3014</strain>
    </source>
</reference>
<dbReference type="GO" id="GO:0000976">
    <property type="term" value="F:transcription cis-regulatory region binding"/>
    <property type="evidence" value="ECO:0007669"/>
    <property type="project" value="TreeGrafter"/>
</dbReference>
<dbReference type="PANTHER" id="PTHR33202">
    <property type="entry name" value="ZINC UPTAKE REGULATION PROTEIN"/>
    <property type="match status" value="1"/>
</dbReference>
<organism evidence="1 2">
    <name type="scientific">Pseudobutyrivibrio xylanivorans</name>
    <dbReference type="NCBI Taxonomy" id="185007"/>
    <lineage>
        <taxon>Bacteria</taxon>
        <taxon>Bacillati</taxon>
        <taxon>Bacillota</taxon>
        <taxon>Clostridia</taxon>
        <taxon>Lachnospirales</taxon>
        <taxon>Lachnospiraceae</taxon>
        <taxon>Pseudobutyrivibrio</taxon>
    </lineage>
</organism>
<dbReference type="GO" id="GO:0003700">
    <property type="term" value="F:DNA-binding transcription factor activity"/>
    <property type="evidence" value="ECO:0007669"/>
    <property type="project" value="InterPro"/>
</dbReference>
<dbReference type="Proteomes" id="UP000327030">
    <property type="component" value="Chromosome 1"/>
</dbReference>
<dbReference type="EMBL" id="CP043028">
    <property type="protein sequence ID" value="QFJ53686.1"/>
    <property type="molecule type" value="Genomic_DNA"/>
</dbReference>
<dbReference type="SUPFAM" id="SSF46785">
    <property type="entry name" value="Winged helix' DNA-binding domain"/>
    <property type="match status" value="1"/>
</dbReference>
<dbReference type="GO" id="GO:0045892">
    <property type="term" value="P:negative regulation of DNA-templated transcription"/>
    <property type="evidence" value="ECO:0007669"/>
    <property type="project" value="TreeGrafter"/>
</dbReference>
<protein>
    <submittedName>
        <fullName evidence="1">Fur family transcriptional regulator</fullName>
    </submittedName>
</protein>
<dbReference type="PANTHER" id="PTHR33202:SF7">
    <property type="entry name" value="FERRIC UPTAKE REGULATION PROTEIN"/>
    <property type="match status" value="1"/>
</dbReference>
<proteinExistence type="predicted"/>
<dbReference type="InterPro" id="IPR002481">
    <property type="entry name" value="FUR"/>
</dbReference>
<dbReference type="Pfam" id="PF01475">
    <property type="entry name" value="FUR"/>
    <property type="match status" value="1"/>
</dbReference>
<accession>A0A5P6VLZ8</accession>
<dbReference type="InterPro" id="IPR036390">
    <property type="entry name" value="WH_DNA-bd_sf"/>
</dbReference>
<name>A0A5P6VLZ8_PSEXY</name>
<evidence type="ECO:0000313" key="2">
    <source>
        <dbReference type="Proteomes" id="UP000327030"/>
    </source>
</evidence>
<dbReference type="KEGG" id="pxv:FXF36_01790"/>
<evidence type="ECO:0000313" key="1">
    <source>
        <dbReference type="EMBL" id="QFJ53686.1"/>
    </source>
</evidence>
<dbReference type="GO" id="GO:0008270">
    <property type="term" value="F:zinc ion binding"/>
    <property type="evidence" value="ECO:0007669"/>
    <property type="project" value="TreeGrafter"/>
</dbReference>
<dbReference type="Gene3D" id="1.10.10.10">
    <property type="entry name" value="Winged helix-like DNA-binding domain superfamily/Winged helix DNA-binding domain"/>
    <property type="match status" value="1"/>
</dbReference>
<dbReference type="GO" id="GO:1900376">
    <property type="term" value="P:regulation of secondary metabolite biosynthetic process"/>
    <property type="evidence" value="ECO:0007669"/>
    <property type="project" value="TreeGrafter"/>
</dbReference>
<gene>
    <name evidence="1" type="ORF">FXF36_01790</name>
</gene>